<dbReference type="Pfam" id="PF00005">
    <property type="entry name" value="ABC_tran"/>
    <property type="match status" value="1"/>
</dbReference>
<dbReference type="PROSITE" id="PS00211">
    <property type="entry name" value="ABC_TRANSPORTER_1"/>
    <property type="match status" value="1"/>
</dbReference>
<dbReference type="Gene3D" id="3.40.50.300">
    <property type="entry name" value="P-loop containing nucleotide triphosphate hydrolases"/>
    <property type="match status" value="1"/>
</dbReference>
<dbReference type="InterPro" id="IPR003593">
    <property type="entry name" value="AAA+_ATPase"/>
</dbReference>
<feature type="domain" description="ABC transporter" evidence="4">
    <location>
        <begin position="17"/>
        <end position="244"/>
    </location>
</feature>
<organism evidence="5 6">
    <name type="scientific">Humisphaera borealis</name>
    <dbReference type="NCBI Taxonomy" id="2807512"/>
    <lineage>
        <taxon>Bacteria</taxon>
        <taxon>Pseudomonadati</taxon>
        <taxon>Planctomycetota</taxon>
        <taxon>Phycisphaerae</taxon>
        <taxon>Tepidisphaerales</taxon>
        <taxon>Tepidisphaeraceae</taxon>
        <taxon>Humisphaera</taxon>
    </lineage>
</organism>
<evidence type="ECO:0000313" key="5">
    <source>
        <dbReference type="EMBL" id="QOV89635.1"/>
    </source>
</evidence>
<name>A0A7M2WVW5_9BACT</name>
<dbReference type="Proteomes" id="UP000593765">
    <property type="component" value="Chromosome"/>
</dbReference>
<dbReference type="GO" id="GO:0005524">
    <property type="term" value="F:ATP binding"/>
    <property type="evidence" value="ECO:0007669"/>
    <property type="project" value="UniProtKB-KW"/>
</dbReference>
<protein>
    <submittedName>
        <fullName evidence="5">ABC transporter ATP-binding protein</fullName>
    </submittedName>
</protein>
<reference evidence="5 6" key="1">
    <citation type="submission" date="2020-10" db="EMBL/GenBank/DDBJ databases">
        <title>Wide distribution of Phycisphaera-like planctomycetes from WD2101 soil group in peatlands and genome analysis of the first cultivated representative.</title>
        <authorList>
            <person name="Dedysh S.N."/>
            <person name="Beletsky A.V."/>
            <person name="Ivanova A."/>
            <person name="Kulichevskaya I.S."/>
            <person name="Suzina N.E."/>
            <person name="Philippov D.A."/>
            <person name="Rakitin A.L."/>
            <person name="Mardanov A.V."/>
            <person name="Ravin N.V."/>
        </authorList>
    </citation>
    <scope>NUCLEOTIDE SEQUENCE [LARGE SCALE GENOMIC DNA]</scope>
    <source>
        <strain evidence="5 6">M1803</strain>
    </source>
</reference>
<dbReference type="KEGG" id="hbs:IPV69_26175"/>
<dbReference type="InterPro" id="IPR027417">
    <property type="entry name" value="P-loop_NTPase"/>
</dbReference>
<dbReference type="InterPro" id="IPR050166">
    <property type="entry name" value="ABC_transporter_ATP-bind"/>
</dbReference>
<keyword evidence="3 5" id="KW-0067">ATP-binding</keyword>
<dbReference type="GO" id="GO:0016887">
    <property type="term" value="F:ATP hydrolysis activity"/>
    <property type="evidence" value="ECO:0007669"/>
    <property type="project" value="InterPro"/>
</dbReference>
<keyword evidence="2" id="KW-0547">Nucleotide-binding</keyword>
<keyword evidence="1" id="KW-0813">Transport</keyword>
<dbReference type="PANTHER" id="PTHR42788:SF13">
    <property type="entry name" value="ALIPHATIC SULFONATES IMPORT ATP-BINDING PROTEIN SSUB"/>
    <property type="match status" value="1"/>
</dbReference>
<evidence type="ECO:0000313" key="6">
    <source>
        <dbReference type="Proteomes" id="UP000593765"/>
    </source>
</evidence>
<evidence type="ECO:0000256" key="3">
    <source>
        <dbReference type="ARBA" id="ARBA00022840"/>
    </source>
</evidence>
<dbReference type="SUPFAM" id="SSF52540">
    <property type="entry name" value="P-loop containing nucleoside triphosphate hydrolases"/>
    <property type="match status" value="1"/>
</dbReference>
<dbReference type="InterPro" id="IPR017871">
    <property type="entry name" value="ABC_transporter-like_CS"/>
</dbReference>
<proteinExistence type="predicted"/>
<dbReference type="InterPro" id="IPR003439">
    <property type="entry name" value="ABC_transporter-like_ATP-bd"/>
</dbReference>
<dbReference type="PROSITE" id="PS50893">
    <property type="entry name" value="ABC_TRANSPORTER_2"/>
    <property type="match status" value="1"/>
</dbReference>
<dbReference type="RefSeq" id="WP_206292686.1">
    <property type="nucleotide sequence ID" value="NZ_CP063458.1"/>
</dbReference>
<gene>
    <name evidence="5" type="ORF">IPV69_26175</name>
</gene>
<dbReference type="SMART" id="SM00382">
    <property type="entry name" value="AAA"/>
    <property type="match status" value="1"/>
</dbReference>
<dbReference type="PANTHER" id="PTHR42788">
    <property type="entry name" value="TAURINE IMPORT ATP-BINDING PROTEIN-RELATED"/>
    <property type="match status" value="1"/>
</dbReference>
<sequence>MLSRISEKIPPSAGLPVRVAALQHIFPNGVEAIRRVDLAIAAGEFVAILGPSGCGKSTLLRVIAGLERQTGGDVSVGSADDAGRSDIAFVFQDAHLLPWRTVLANAALPLELRGVPVEQRTSAAIAALASVGLAGFEDRYPAQLSGGMKMRVSIARALVTRPRLLLMDEPFAALDEITRQKLDDLLRKLWADTGMTVLFVTHSTEEATYLASRAVVMSRRPGRIVLDHAIDLPAVRSADLRGDVAFARHARAIYSALERGQMTEVA</sequence>
<dbReference type="CDD" id="cd03293">
    <property type="entry name" value="ABC_NrtD_SsuB_transporters"/>
    <property type="match status" value="1"/>
</dbReference>
<accession>A0A7M2WVW5</accession>
<evidence type="ECO:0000256" key="1">
    <source>
        <dbReference type="ARBA" id="ARBA00022448"/>
    </source>
</evidence>
<dbReference type="AlphaFoldDB" id="A0A7M2WVW5"/>
<evidence type="ECO:0000256" key="2">
    <source>
        <dbReference type="ARBA" id="ARBA00022741"/>
    </source>
</evidence>
<evidence type="ECO:0000259" key="4">
    <source>
        <dbReference type="PROSITE" id="PS50893"/>
    </source>
</evidence>
<dbReference type="EMBL" id="CP063458">
    <property type="protein sequence ID" value="QOV89635.1"/>
    <property type="molecule type" value="Genomic_DNA"/>
</dbReference>
<keyword evidence="6" id="KW-1185">Reference proteome</keyword>